<reference evidence="1" key="1">
    <citation type="submission" date="2021-02" db="EMBL/GenBank/DDBJ databases">
        <authorList>
            <consortium name="DOE Joint Genome Institute"/>
            <person name="Ahrendt S."/>
            <person name="Looney B.P."/>
            <person name="Miyauchi S."/>
            <person name="Morin E."/>
            <person name="Drula E."/>
            <person name="Courty P.E."/>
            <person name="Chicoki N."/>
            <person name="Fauchery L."/>
            <person name="Kohler A."/>
            <person name="Kuo A."/>
            <person name="Labutti K."/>
            <person name="Pangilinan J."/>
            <person name="Lipzen A."/>
            <person name="Riley R."/>
            <person name="Andreopoulos W."/>
            <person name="He G."/>
            <person name="Johnson J."/>
            <person name="Barry K.W."/>
            <person name="Grigoriev I.V."/>
            <person name="Nagy L."/>
            <person name="Hibbett D."/>
            <person name="Henrissat B."/>
            <person name="Matheny P.B."/>
            <person name="Labbe J."/>
            <person name="Martin F."/>
        </authorList>
    </citation>
    <scope>NUCLEOTIDE SEQUENCE</scope>
    <source>
        <strain evidence="1">FP105234-sp</strain>
    </source>
</reference>
<name>A0ACB8R2S8_9AGAM</name>
<sequence>MSLPTSSSGCLLWRSCIYPPPPSPPSLPIETSSPVVENGHVSVPCRWASNALPTRPSSAQMILPEKTASHSPLLGAIIPEVPARIGLPPAASSAGIRVKHDSSSCATATSPLCMRSRNGAFLRPQSRATMQFKQLASARLDCRRSTGVIAGEGFRLGCARCSRTHIGIALYGRRILIANTIAGLRRPPSHLSDHLPAYPHSQSQYSLAVSSAEEPLGQQHRFQPSSRRRSSRFCQLTSLASPRAYRTQAIWLGTPSLPGRRDYNPGSSSQPILKTAGVDDSRPGIELGLGITAAGTLAKTDTGRPAQLLGSDDTLVETVKAVAGSAPTPGRAGLSESEPTQKYEQTTTRKGVSGRREPTSSKHKDKDVPSRNSNDARI</sequence>
<proteinExistence type="predicted"/>
<keyword evidence="2" id="KW-1185">Reference proteome</keyword>
<evidence type="ECO:0000313" key="1">
    <source>
        <dbReference type="EMBL" id="KAI0038380.1"/>
    </source>
</evidence>
<organism evidence="1 2">
    <name type="scientific">Auriscalpium vulgare</name>
    <dbReference type="NCBI Taxonomy" id="40419"/>
    <lineage>
        <taxon>Eukaryota</taxon>
        <taxon>Fungi</taxon>
        <taxon>Dikarya</taxon>
        <taxon>Basidiomycota</taxon>
        <taxon>Agaricomycotina</taxon>
        <taxon>Agaricomycetes</taxon>
        <taxon>Russulales</taxon>
        <taxon>Auriscalpiaceae</taxon>
        <taxon>Auriscalpium</taxon>
    </lineage>
</organism>
<protein>
    <submittedName>
        <fullName evidence="1">Uncharacterized protein</fullName>
    </submittedName>
</protein>
<evidence type="ECO:0000313" key="2">
    <source>
        <dbReference type="Proteomes" id="UP000814033"/>
    </source>
</evidence>
<dbReference type="Proteomes" id="UP000814033">
    <property type="component" value="Unassembled WGS sequence"/>
</dbReference>
<comment type="caution">
    <text evidence="1">The sequence shown here is derived from an EMBL/GenBank/DDBJ whole genome shotgun (WGS) entry which is preliminary data.</text>
</comment>
<reference evidence="1" key="2">
    <citation type="journal article" date="2022" name="New Phytol.">
        <title>Evolutionary transition to the ectomycorrhizal habit in the genomes of a hyperdiverse lineage of mushroom-forming fungi.</title>
        <authorList>
            <person name="Looney B."/>
            <person name="Miyauchi S."/>
            <person name="Morin E."/>
            <person name="Drula E."/>
            <person name="Courty P.E."/>
            <person name="Kohler A."/>
            <person name="Kuo A."/>
            <person name="LaButti K."/>
            <person name="Pangilinan J."/>
            <person name="Lipzen A."/>
            <person name="Riley R."/>
            <person name="Andreopoulos W."/>
            <person name="He G."/>
            <person name="Johnson J."/>
            <person name="Nolan M."/>
            <person name="Tritt A."/>
            <person name="Barry K.W."/>
            <person name="Grigoriev I.V."/>
            <person name="Nagy L.G."/>
            <person name="Hibbett D."/>
            <person name="Henrissat B."/>
            <person name="Matheny P.B."/>
            <person name="Labbe J."/>
            <person name="Martin F.M."/>
        </authorList>
    </citation>
    <scope>NUCLEOTIDE SEQUENCE</scope>
    <source>
        <strain evidence="1">FP105234-sp</strain>
    </source>
</reference>
<gene>
    <name evidence="1" type="ORF">FA95DRAFT_1225269</name>
</gene>
<dbReference type="EMBL" id="MU276515">
    <property type="protein sequence ID" value="KAI0038380.1"/>
    <property type="molecule type" value="Genomic_DNA"/>
</dbReference>
<accession>A0ACB8R2S8</accession>